<reference evidence="1" key="2">
    <citation type="submission" date="2013-06" db="EMBL/GenBank/DDBJ databases">
        <title>Draft genome sequence of Clostridium hylemonae (DSM 15053).</title>
        <authorList>
            <person name="Sudarsanam P."/>
            <person name="Ley R."/>
            <person name="Guruge J."/>
            <person name="Turnbaugh P.J."/>
            <person name="Mahowald M."/>
            <person name="Liep D."/>
            <person name="Gordon J."/>
        </authorList>
    </citation>
    <scope>NUCLEOTIDE SEQUENCE</scope>
    <source>
        <strain evidence="1">DSM 15053</strain>
    </source>
</reference>
<keyword evidence="2" id="KW-1185">Reference proteome</keyword>
<dbReference type="EMBL" id="ABYI02000022">
    <property type="protein sequence ID" value="EEG73965.1"/>
    <property type="molecule type" value="Genomic_DNA"/>
</dbReference>
<sequence>MGRIALYRSAGYDFYNKIKNVPWHILAPSAVACDILHLRASAPPPEGFYNIGNEVSYVIKKQAAPTLRCRAAHA</sequence>
<comment type="caution">
    <text evidence="1">The sequence shown here is derived from an EMBL/GenBank/DDBJ whole genome shotgun (WGS) entry which is preliminary data.</text>
</comment>
<evidence type="ECO:0000313" key="2">
    <source>
        <dbReference type="Proteomes" id="UP000004893"/>
    </source>
</evidence>
<dbReference type="HOGENOM" id="CLU_2681176_0_0_9"/>
<dbReference type="AlphaFoldDB" id="C0C1F1"/>
<gene>
    <name evidence="1" type="ORF">CLOHYLEM_05970</name>
</gene>
<protein>
    <submittedName>
        <fullName evidence="1">Uncharacterized protein</fullName>
    </submittedName>
</protein>
<proteinExistence type="predicted"/>
<dbReference type="PROSITE" id="PS51257">
    <property type="entry name" value="PROKAR_LIPOPROTEIN"/>
    <property type="match status" value="1"/>
</dbReference>
<reference evidence="1" key="1">
    <citation type="submission" date="2009-02" db="EMBL/GenBank/DDBJ databases">
        <authorList>
            <person name="Fulton L."/>
            <person name="Clifton S."/>
            <person name="Fulton B."/>
            <person name="Xu J."/>
            <person name="Minx P."/>
            <person name="Pepin K.H."/>
            <person name="Johnson M."/>
            <person name="Bhonagiri V."/>
            <person name="Nash W.E."/>
            <person name="Mardis E.R."/>
            <person name="Wilson R.K."/>
        </authorList>
    </citation>
    <scope>NUCLEOTIDE SEQUENCE [LARGE SCALE GENOMIC DNA]</scope>
    <source>
        <strain evidence="1">DSM 15053</strain>
    </source>
</reference>
<accession>C0C1F1</accession>
<organism evidence="1 2">
    <name type="scientific">[Clostridium] hylemonae DSM 15053</name>
    <dbReference type="NCBI Taxonomy" id="553973"/>
    <lineage>
        <taxon>Bacteria</taxon>
        <taxon>Bacillati</taxon>
        <taxon>Bacillota</taxon>
        <taxon>Clostridia</taxon>
        <taxon>Lachnospirales</taxon>
        <taxon>Lachnospiraceae</taxon>
    </lineage>
</organism>
<name>C0C1F1_9FIRM</name>
<dbReference type="Proteomes" id="UP000004893">
    <property type="component" value="Unassembled WGS sequence"/>
</dbReference>
<evidence type="ECO:0000313" key="1">
    <source>
        <dbReference type="EMBL" id="EEG73965.1"/>
    </source>
</evidence>